<proteinExistence type="predicted"/>
<name>A0A0E0LI72_ORYPU</name>
<evidence type="ECO:0000313" key="1">
    <source>
        <dbReference type="EnsemblPlants" id="OPUNC07G06050.1"/>
    </source>
</evidence>
<reference evidence="1" key="2">
    <citation type="submission" date="2018-05" db="EMBL/GenBank/DDBJ databases">
        <title>OpunRS2 (Oryza punctata Reference Sequence Version 2).</title>
        <authorList>
            <person name="Zhang J."/>
            <person name="Kudrna D."/>
            <person name="Lee S."/>
            <person name="Talag J."/>
            <person name="Welchert J."/>
            <person name="Wing R.A."/>
        </authorList>
    </citation>
    <scope>NUCLEOTIDE SEQUENCE [LARGE SCALE GENOMIC DNA]</scope>
</reference>
<protein>
    <submittedName>
        <fullName evidence="1">Uncharacterized protein</fullName>
    </submittedName>
</protein>
<dbReference type="EnsemblPlants" id="OPUNC07G06050.1">
    <property type="protein sequence ID" value="OPUNC07G06050.1"/>
    <property type="gene ID" value="OPUNC07G06050"/>
</dbReference>
<dbReference type="Proteomes" id="UP000026962">
    <property type="component" value="Chromosome 7"/>
</dbReference>
<reference evidence="1" key="1">
    <citation type="submission" date="2015-04" db="UniProtKB">
        <authorList>
            <consortium name="EnsemblPlants"/>
        </authorList>
    </citation>
    <scope>IDENTIFICATION</scope>
</reference>
<dbReference type="AlphaFoldDB" id="A0A0E0LI72"/>
<organism evidence="1">
    <name type="scientific">Oryza punctata</name>
    <name type="common">Red rice</name>
    <dbReference type="NCBI Taxonomy" id="4537"/>
    <lineage>
        <taxon>Eukaryota</taxon>
        <taxon>Viridiplantae</taxon>
        <taxon>Streptophyta</taxon>
        <taxon>Embryophyta</taxon>
        <taxon>Tracheophyta</taxon>
        <taxon>Spermatophyta</taxon>
        <taxon>Magnoliopsida</taxon>
        <taxon>Liliopsida</taxon>
        <taxon>Poales</taxon>
        <taxon>Poaceae</taxon>
        <taxon>BOP clade</taxon>
        <taxon>Oryzoideae</taxon>
        <taxon>Oryzeae</taxon>
        <taxon>Oryzinae</taxon>
        <taxon>Oryza</taxon>
    </lineage>
</organism>
<dbReference type="HOGENOM" id="CLU_1974141_0_0_1"/>
<dbReference type="Gramene" id="OPUNC07G06050.1">
    <property type="protein sequence ID" value="OPUNC07G06050.1"/>
    <property type="gene ID" value="OPUNC07G06050"/>
</dbReference>
<evidence type="ECO:0000313" key="2">
    <source>
        <dbReference type="Proteomes" id="UP000026962"/>
    </source>
</evidence>
<accession>A0A0E0LI72</accession>
<sequence>MGLKISSCSAQPINCVGRCCNGSTLEHPWCGLKPVQDKAIDNCFRTAMPTRIKVGDGGTSFWVDDWLPDSGAVANLVPMVSTSVKPEKWTVAVSELSLQDLTGYLNFASATMRWLTLLHGGYSALSD</sequence>
<keyword evidence="2" id="KW-1185">Reference proteome</keyword>